<dbReference type="NCBIfam" id="TIGR00100">
    <property type="entry name" value="hypA"/>
    <property type="match status" value="1"/>
</dbReference>
<dbReference type="Pfam" id="PF01155">
    <property type="entry name" value="HypA"/>
    <property type="match status" value="1"/>
</dbReference>
<evidence type="ECO:0000256" key="2">
    <source>
        <dbReference type="ARBA" id="ARBA00022596"/>
    </source>
</evidence>
<feature type="binding site" evidence="5">
    <location>
        <position position="92"/>
    </location>
    <ligand>
        <name>Zn(2+)</name>
        <dbReference type="ChEBI" id="CHEBI:29105"/>
    </ligand>
</feature>
<keyword evidence="4 5" id="KW-0862">Zinc</keyword>
<dbReference type="PIRSF" id="PIRSF004761">
    <property type="entry name" value="Hydrgn_mat_HypA"/>
    <property type="match status" value="1"/>
</dbReference>
<evidence type="ECO:0000313" key="6">
    <source>
        <dbReference type="EMBL" id="EPY03015.1"/>
    </source>
</evidence>
<dbReference type="GO" id="GO:0051604">
    <property type="term" value="P:protein maturation"/>
    <property type="evidence" value="ECO:0007669"/>
    <property type="project" value="InterPro"/>
</dbReference>
<comment type="similarity">
    <text evidence="1 5">Belongs to the HypA/HybF family.</text>
</comment>
<dbReference type="InterPro" id="IPR000688">
    <property type="entry name" value="HypA/HybF"/>
</dbReference>
<dbReference type="eggNOG" id="COG0375">
    <property type="taxonomic scope" value="Bacteria"/>
</dbReference>
<accession>S9TXB3</accession>
<dbReference type="GO" id="GO:0016151">
    <property type="term" value="F:nickel cation binding"/>
    <property type="evidence" value="ECO:0007669"/>
    <property type="project" value="UniProtKB-UniRule"/>
</dbReference>
<dbReference type="GO" id="GO:0016530">
    <property type="term" value="F:metallochaperone activity"/>
    <property type="evidence" value="ECO:0007669"/>
    <property type="project" value="UniProtKB-ARBA"/>
</dbReference>
<dbReference type="FunFam" id="3.30.2320.80:FF:000001">
    <property type="entry name" value="Hydrogenase maturation factor HypA"/>
    <property type="match status" value="1"/>
</dbReference>
<dbReference type="EMBL" id="AQPH01000006">
    <property type="protein sequence ID" value="EPY03015.1"/>
    <property type="molecule type" value="Genomic_DNA"/>
</dbReference>
<dbReference type="PROSITE" id="PS01249">
    <property type="entry name" value="HYPA"/>
    <property type="match status" value="1"/>
</dbReference>
<evidence type="ECO:0000256" key="5">
    <source>
        <dbReference type="HAMAP-Rule" id="MF_00213"/>
    </source>
</evidence>
<keyword evidence="2 5" id="KW-0533">Nickel</keyword>
<feature type="binding site" evidence="5">
    <location>
        <position position="76"/>
    </location>
    <ligand>
        <name>Zn(2+)</name>
        <dbReference type="ChEBI" id="CHEBI:29105"/>
    </ligand>
</feature>
<name>S9TXB3_MAGFU</name>
<dbReference type="InterPro" id="IPR020538">
    <property type="entry name" value="Hydgase_Ni_incorp_HypA/HybF_CS"/>
</dbReference>
<feature type="binding site" evidence="5">
    <location>
        <position position="73"/>
    </location>
    <ligand>
        <name>Zn(2+)</name>
        <dbReference type="ChEBI" id="CHEBI:29105"/>
    </ligand>
</feature>
<gene>
    <name evidence="5" type="primary">hypA</name>
    <name evidence="6" type="ORF">K678_02955</name>
</gene>
<comment type="function">
    <text evidence="5">Involved in the maturation of [NiFe] hydrogenases. Required for nickel insertion into the metal center of the hydrogenase.</text>
</comment>
<dbReference type="PANTHER" id="PTHR34535">
    <property type="entry name" value="HYDROGENASE MATURATION FACTOR HYPA"/>
    <property type="match status" value="1"/>
</dbReference>
<dbReference type="STRING" id="1316936.K678_02955"/>
<dbReference type="Gene3D" id="3.30.2320.80">
    <property type="match status" value="1"/>
</dbReference>
<dbReference type="HAMAP" id="MF_00213">
    <property type="entry name" value="HypA_HybF"/>
    <property type="match status" value="1"/>
</dbReference>
<dbReference type="GO" id="GO:0008270">
    <property type="term" value="F:zinc ion binding"/>
    <property type="evidence" value="ECO:0007669"/>
    <property type="project" value="UniProtKB-UniRule"/>
</dbReference>
<protein>
    <recommendedName>
        <fullName evidence="5">Hydrogenase maturation factor HypA</fullName>
    </recommendedName>
</protein>
<sequence length="113" mass="11920">MHEMALAESVIDLVEDAARANGVTRVKTVVVEIGTLGHVSPEALHFCFEAVSRDSVAAGARLEIVSVAGAGWCLDCGKSVALAERFGACPECGRHHVQMTAGDEMRVKEVEVG</sequence>
<reference evidence="6 7" key="1">
    <citation type="submission" date="2013-04" db="EMBL/GenBank/DDBJ databases">
        <authorList>
            <person name="Kuznetsov B."/>
            <person name="Ivanovsky R."/>
        </authorList>
    </citation>
    <scope>NUCLEOTIDE SEQUENCE [LARGE SCALE GENOMIC DNA]</scope>
    <source>
        <strain evidence="6 7">MGU-K5</strain>
    </source>
</reference>
<evidence type="ECO:0000313" key="7">
    <source>
        <dbReference type="Proteomes" id="UP000015350"/>
    </source>
</evidence>
<evidence type="ECO:0000256" key="3">
    <source>
        <dbReference type="ARBA" id="ARBA00022723"/>
    </source>
</evidence>
<dbReference type="PATRIC" id="fig|1316936.3.peg.595"/>
<dbReference type="OrthoDB" id="288014at2"/>
<comment type="caution">
    <text evidence="6">The sequence shown here is derived from an EMBL/GenBank/DDBJ whole genome shotgun (WGS) entry which is preliminary data.</text>
</comment>
<evidence type="ECO:0000256" key="1">
    <source>
        <dbReference type="ARBA" id="ARBA00010748"/>
    </source>
</evidence>
<dbReference type="PANTHER" id="PTHR34535:SF3">
    <property type="entry name" value="HYDROGENASE MATURATION FACTOR HYPA"/>
    <property type="match status" value="1"/>
</dbReference>
<organism evidence="6 7">
    <name type="scientific">Magnetospirillum fulvum MGU-K5</name>
    <dbReference type="NCBI Taxonomy" id="1316936"/>
    <lineage>
        <taxon>Bacteria</taxon>
        <taxon>Pseudomonadati</taxon>
        <taxon>Pseudomonadota</taxon>
        <taxon>Alphaproteobacteria</taxon>
        <taxon>Rhodospirillales</taxon>
        <taxon>Rhodospirillaceae</taxon>
        <taxon>Magnetospirillum</taxon>
    </lineage>
</organism>
<dbReference type="Proteomes" id="UP000015350">
    <property type="component" value="Unassembled WGS sequence"/>
</dbReference>
<dbReference type="RefSeq" id="WP_021130971.1">
    <property type="nucleotide sequence ID" value="NZ_AQPH01000006.1"/>
</dbReference>
<dbReference type="AlphaFoldDB" id="S9TXB3"/>
<proteinExistence type="inferred from homology"/>
<evidence type="ECO:0000256" key="4">
    <source>
        <dbReference type="ARBA" id="ARBA00022833"/>
    </source>
</evidence>
<keyword evidence="3 5" id="KW-0479">Metal-binding</keyword>
<feature type="binding site" evidence="5">
    <location>
        <position position="89"/>
    </location>
    <ligand>
        <name>Zn(2+)</name>
        <dbReference type="ChEBI" id="CHEBI:29105"/>
    </ligand>
</feature>
<feature type="binding site" evidence="5">
    <location>
        <position position="2"/>
    </location>
    <ligand>
        <name>Ni(2+)</name>
        <dbReference type="ChEBI" id="CHEBI:49786"/>
    </ligand>
</feature>